<dbReference type="SUPFAM" id="SSF56954">
    <property type="entry name" value="Outer membrane efflux proteins (OEP)"/>
    <property type="match status" value="1"/>
</dbReference>
<keyword evidence="7" id="KW-0998">Cell outer membrane</keyword>
<dbReference type="GO" id="GO:1990281">
    <property type="term" value="C:efflux pump complex"/>
    <property type="evidence" value="ECO:0007669"/>
    <property type="project" value="TreeGrafter"/>
</dbReference>
<evidence type="ECO:0000256" key="3">
    <source>
        <dbReference type="ARBA" id="ARBA00022448"/>
    </source>
</evidence>
<feature type="chain" id="PRO_5037353478" evidence="8">
    <location>
        <begin position="24"/>
        <end position="459"/>
    </location>
</feature>
<feature type="signal peptide" evidence="8">
    <location>
        <begin position="1"/>
        <end position="23"/>
    </location>
</feature>
<dbReference type="GO" id="GO:0009279">
    <property type="term" value="C:cell outer membrane"/>
    <property type="evidence" value="ECO:0007669"/>
    <property type="project" value="UniProtKB-SubCell"/>
</dbReference>
<dbReference type="RefSeq" id="WP_167695289.1">
    <property type="nucleotide sequence ID" value="NZ_CP118181.1"/>
</dbReference>
<evidence type="ECO:0000313" key="9">
    <source>
        <dbReference type="EMBL" id="NIZ69191.1"/>
    </source>
</evidence>
<keyword evidence="3" id="KW-0813">Transport</keyword>
<evidence type="ECO:0000256" key="8">
    <source>
        <dbReference type="SAM" id="SignalP"/>
    </source>
</evidence>
<keyword evidence="10" id="KW-1185">Reference proteome</keyword>
<evidence type="ECO:0000313" key="10">
    <source>
        <dbReference type="Proteomes" id="UP000778951"/>
    </source>
</evidence>
<dbReference type="Proteomes" id="UP000778951">
    <property type="component" value="Unassembled WGS sequence"/>
</dbReference>
<keyword evidence="8" id="KW-0732">Signal</keyword>
<organism evidence="9 10">
    <name type="scientific">Entomospira culicis</name>
    <dbReference type="NCBI Taxonomy" id="2719989"/>
    <lineage>
        <taxon>Bacteria</taxon>
        <taxon>Pseudomonadati</taxon>
        <taxon>Spirochaetota</taxon>
        <taxon>Spirochaetia</taxon>
        <taxon>Spirochaetales</taxon>
        <taxon>Spirochaetaceae</taxon>
        <taxon>Entomospira</taxon>
    </lineage>
</organism>
<keyword evidence="4" id="KW-1134">Transmembrane beta strand</keyword>
<evidence type="ECO:0000256" key="5">
    <source>
        <dbReference type="ARBA" id="ARBA00022692"/>
    </source>
</evidence>
<dbReference type="Gene3D" id="1.20.1600.10">
    <property type="entry name" value="Outer membrane efflux proteins (OEP)"/>
    <property type="match status" value="1"/>
</dbReference>
<comment type="caution">
    <text evidence="9">The sequence shown here is derived from an EMBL/GenBank/DDBJ whole genome shotgun (WGS) entry which is preliminary data.</text>
</comment>
<gene>
    <name evidence="9" type="ORF">HCT48_03055</name>
</gene>
<accession>A0A968GEM2</accession>
<comment type="similarity">
    <text evidence="2">Belongs to the outer membrane factor (OMF) (TC 1.B.17) family.</text>
</comment>
<dbReference type="InterPro" id="IPR051906">
    <property type="entry name" value="TolC-like"/>
</dbReference>
<evidence type="ECO:0000256" key="6">
    <source>
        <dbReference type="ARBA" id="ARBA00023136"/>
    </source>
</evidence>
<sequence length="459" mass="51824">MKTSLRLKLGLLSLFCLPASLFAQSSEAIFLDEARVETLIISNNINVKGIQIQFDQAKRARDHMWNEFLPQISAGVSSNRVYGYNQALLAHSNPTGGWVNQVTFGAQLNLTSWVWMGMLKTQYEYEAGELSFEHAKQQIISSGLITFYSLLLSQERLNLLADSVRVAQEAYQQSSRLYNNGMVQQLDLLNAEVSYQNQLNQYEQALIDYQEAELSFKQMLGIAFDQDVVLLGSVDLEPNKFDIDRTLAAFSGANLAIQQALKQQLANEWGLWYSHAAQTFTPFVRLDYAAQYNTSPLSHAGLVSTSLMPRNSFSLTLGFSMNLDAMLPWSKTGQSLWKQREGFYYQALKNDEDIITNEREIINQTQQINNIVERLLILQNAANVSERALELTTQGYNLGVRNQIELDQALISRNQARLNLAVAKFDYFRALQELSVTTGQNPSTLMNFARGTSNIPNTF</sequence>
<evidence type="ECO:0000256" key="7">
    <source>
        <dbReference type="ARBA" id="ARBA00023237"/>
    </source>
</evidence>
<protein>
    <submittedName>
        <fullName evidence="9">TolC family protein</fullName>
    </submittedName>
</protein>
<dbReference type="Pfam" id="PF02321">
    <property type="entry name" value="OEP"/>
    <property type="match status" value="1"/>
</dbReference>
<evidence type="ECO:0000256" key="2">
    <source>
        <dbReference type="ARBA" id="ARBA00007613"/>
    </source>
</evidence>
<keyword evidence="6" id="KW-0472">Membrane</keyword>
<evidence type="ECO:0000256" key="4">
    <source>
        <dbReference type="ARBA" id="ARBA00022452"/>
    </source>
</evidence>
<keyword evidence="5" id="KW-0812">Transmembrane</keyword>
<dbReference type="GO" id="GO:0015562">
    <property type="term" value="F:efflux transmembrane transporter activity"/>
    <property type="evidence" value="ECO:0007669"/>
    <property type="project" value="InterPro"/>
</dbReference>
<comment type="subcellular location">
    <subcellularLocation>
        <location evidence="1">Cell outer membrane</location>
    </subcellularLocation>
</comment>
<dbReference type="InterPro" id="IPR003423">
    <property type="entry name" value="OMP_efflux"/>
</dbReference>
<dbReference type="GO" id="GO:0015288">
    <property type="term" value="F:porin activity"/>
    <property type="evidence" value="ECO:0007669"/>
    <property type="project" value="TreeGrafter"/>
</dbReference>
<dbReference type="AlphaFoldDB" id="A0A968GEM2"/>
<dbReference type="PANTHER" id="PTHR30026">
    <property type="entry name" value="OUTER MEMBRANE PROTEIN TOLC"/>
    <property type="match status" value="1"/>
</dbReference>
<evidence type="ECO:0000256" key="1">
    <source>
        <dbReference type="ARBA" id="ARBA00004442"/>
    </source>
</evidence>
<proteinExistence type="inferred from homology"/>
<dbReference type="EMBL" id="JAATLM010000001">
    <property type="protein sequence ID" value="NIZ69191.1"/>
    <property type="molecule type" value="Genomic_DNA"/>
</dbReference>
<dbReference type="PANTHER" id="PTHR30026:SF20">
    <property type="entry name" value="OUTER MEMBRANE PROTEIN TOLC"/>
    <property type="match status" value="1"/>
</dbReference>
<reference evidence="9" key="1">
    <citation type="submission" date="2020-03" db="EMBL/GenBank/DDBJ databases">
        <title>Spirochaetal bacteria isolated from arthropods constitute a novel genus Entomospira genus novum within the order Spirochaetales.</title>
        <authorList>
            <person name="Grana-Miraglia L."/>
            <person name="Sikutova S."/>
            <person name="Fingerle V."/>
            <person name="Sing A."/>
            <person name="Castillo-Ramirez S."/>
            <person name="Margos G."/>
            <person name="Rudolf I."/>
        </authorList>
    </citation>
    <scope>NUCLEOTIDE SEQUENCE</scope>
    <source>
        <strain evidence="9">BR149</strain>
    </source>
</reference>
<name>A0A968GEM2_9SPIO</name>